<keyword evidence="2" id="KW-1185">Reference proteome</keyword>
<organism evidence="1 2">
    <name type="scientific">Psychroserpens algicola</name>
    <dbReference type="NCBI Taxonomy" id="1719034"/>
    <lineage>
        <taxon>Bacteria</taxon>
        <taxon>Pseudomonadati</taxon>
        <taxon>Bacteroidota</taxon>
        <taxon>Flavobacteriia</taxon>
        <taxon>Flavobacteriales</taxon>
        <taxon>Flavobacteriaceae</taxon>
        <taxon>Psychroserpens</taxon>
    </lineage>
</organism>
<gene>
    <name evidence="1" type="ORF">MUY34_01840</name>
</gene>
<accession>A0ABT0H4P6</accession>
<evidence type="ECO:0000313" key="2">
    <source>
        <dbReference type="Proteomes" id="UP001203687"/>
    </source>
</evidence>
<protein>
    <submittedName>
        <fullName evidence="1">Uncharacterized protein</fullName>
    </submittedName>
</protein>
<evidence type="ECO:0000313" key="1">
    <source>
        <dbReference type="EMBL" id="MCK8479340.1"/>
    </source>
</evidence>
<dbReference type="EMBL" id="JALPQF010000001">
    <property type="protein sequence ID" value="MCK8479340.1"/>
    <property type="molecule type" value="Genomic_DNA"/>
</dbReference>
<reference evidence="1" key="1">
    <citation type="submission" date="2022-04" db="EMBL/GenBank/DDBJ databases">
        <authorList>
            <person name="Ren T."/>
        </authorList>
    </citation>
    <scope>NUCLEOTIDE SEQUENCE</scope>
    <source>
        <strain evidence="1">F63249</strain>
    </source>
</reference>
<proteinExistence type="predicted"/>
<dbReference type="RefSeq" id="WP_248411689.1">
    <property type="nucleotide sequence ID" value="NZ_JALPQF010000001.1"/>
</dbReference>
<comment type="caution">
    <text evidence="1">The sequence shown here is derived from an EMBL/GenBank/DDBJ whole genome shotgun (WGS) entry which is preliminary data.</text>
</comment>
<sequence length="405" mass="44982">MQLKHIYIGFLGLIVLSSFAMIQDDNIILDLKLLTTQTEFESGSSITLKFSTSKMSDLILYCSSSYGTTLLSPKVEKSTITYTIPDHISNKSGQVQWQLINGNNSLFGQFNIIPKSDVATMETYIGPPSIEAGGTDYTMLVVIPTDRLDNPLPKNTLVNAKHQFLSSQFSDSITTNHIIAYTTIYSKNESGRMLVSSESLNTNSKEYSITVFPAIPTHFKISAKQPHNYADGNQVTTFETSVIRDKLNNIVSDGTYVSFFITNSKGNKLKTSGTTINGIAKAMMIHPDHLTQWTVKGYVDGISESDPISVNFKQVIEDFDVTFSNNNRLISIGPLQSFMNQLIPDGFKVELLLYKNDKLLNILTKTSIDGYVNFNLTSNIATNDTYTIVIKSAGLEKTFNTINVW</sequence>
<name>A0ABT0H4P6_9FLAO</name>
<dbReference type="Proteomes" id="UP001203687">
    <property type="component" value="Unassembled WGS sequence"/>
</dbReference>